<keyword evidence="6 8" id="KW-0472">Membrane</keyword>
<dbReference type="EMBL" id="CP002209">
    <property type="protein sequence ID" value="ADN76154.1"/>
    <property type="molecule type" value="Genomic_DNA"/>
</dbReference>
<accession>E1STP1</accession>
<dbReference type="NCBIfam" id="TIGR00705">
    <property type="entry name" value="SppA_67K"/>
    <property type="match status" value="1"/>
</dbReference>
<dbReference type="GeneID" id="67182162"/>
<dbReference type="SUPFAM" id="SSF52096">
    <property type="entry name" value="ClpP/crotonase"/>
    <property type="match status" value="2"/>
</dbReference>
<feature type="active site" description="Proton donor/acceptor" evidence="7">
    <location>
        <position position="201"/>
    </location>
</feature>
<evidence type="ECO:0000256" key="7">
    <source>
        <dbReference type="PIRSR" id="PIRSR001217-1"/>
    </source>
</evidence>
<evidence type="ECO:0000313" key="10">
    <source>
        <dbReference type="EMBL" id="ADN76154.1"/>
    </source>
</evidence>
<evidence type="ECO:0000313" key="11">
    <source>
        <dbReference type="Proteomes" id="UP000006683"/>
    </source>
</evidence>
<keyword evidence="4" id="KW-0378">Hydrolase</keyword>
<dbReference type="NCBIfam" id="TIGR00706">
    <property type="entry name" value="SppA_dom"/>
    <property type="match status" value="1"/>
</dbReference>
<evidence type="ECO:0000256" key="8">
    <source>
        <dbReference type="SAM" id="Phobius"/>
    </source>
</evidence>
<dbReference type="eggNOG" id="COG0616">
    <property type="taxonomic scope" value="Bacteria"/>
</dbReference>
<dbReference type="CDD" id="cd07018">
    <property type="entry name" value="S49_SppA_67K_type"/>
    <property type="match status" value="1"/>
</dbReference>
<dbReference type="InterPro" id="IPR004635">
    <property type="entry name" value="Pept_S49_SppA"/>
</dbReference>
<dbReference type="PANTHER" id="PTHR33209">
    <property type="entry name" value="PROTEASE 4"/>
    <property type="match status" value="1"/>
</dbReference>
<dbReference type="RefSeq" id="WP_013345460.1">
    <property type="nucleotide sequence ID" value="NC_014541.1"/>
</dbReference>
<dbReference type="InterPro" id="IPR004634">
    <property type="entry name" value="Pept_S49_pIV"/>
</dbReference>
<gene>
    <name evidence="10" type="ordered locus">Fbal_1951</name>
</gene>
<dbReference type="OrthoDB" id="9764363at2"/>
<organism evidence="10 11">
    <name type="scientific">Ferrimonas balearica (strain DSM 9799 / CCM 4581 / KCTC 23876 / PAT)</name>
    <dbReference type="NCBI Taxonomy" id="550540"/>
    <lineage>
        <taxon>Bacteria</taxon>
        <taxon>Pseudomonadati</taxon>
        <taxon>Pseudomonadota</taxon>
        <taxon>Gammaproteobacteria</taxon>
        <taxon>Alteromonadales</taxon>
        <taxon>Ferrimonadaceae</taxon>
        <taxon>Ferrimonas</taxon>
    </lineage>
</organism>
<feature type="domain" description="Peptidase S49" evidence="9">
    <location>
        <begin position="389"/>
        <end position="539"/>
    </location>
</feature>
<dbReference type="HOGENOM" id="CLU_008856_1_1_6"/>
<dbReference type="GO" id="GO:0008236">
    <property type="term" value="F:serine-type peptidase activity"/>
    <property type="evidence" value="ECO:0007669"/>
    <property type="project" value="UniProtKB-KW"/>
</dbReference>
<feature type="transmembrane region" description="Helical" evidence="8">
    <location>
        <begin position="21"/>
        <end position="42"/>
    </location>
</feature>
<dbReference type="PIRSF" id="PIRSF001217">
    <property type="entry name" value="Protease_4_SppA"/>
    <property type="match status" value="1"/>
</dbReference>
<dbReference type="CDD" id="cd07023">
    <property type="entry name" value="S49_Sppa_N_C"/>
    <property type="match status" value="1"/>
</dbReference>
<evidence type="ECO:0000256" key="5">
    <source>
        <dbReference type="ARBA" id="ARBA00022825"/>
    </source>
</evidence>
<evidence type="ECO:0000259" key="9">
    <source>
        <dbReference type="Pfam" id="PF01343"/>
    </source>
</evidence>
<sequence length="611" mass="65356">MSTQPSLFKRFFRFIASLLNTTRKVIVNLVFFAVLAVVIVAMTGDELEPVPDGGALVIKLDGILVEQKRPLDPIELITGQSSDEPKEILMADLLLAIEEAAADDRITGIVLKPGQLSGGLSKLQEIGKALQAFQQTGKPVIAQAGWLDQGNYLVASFADEIQLNPGGVVSIDGFGIYQVYFKEALAKLKINTHLFRVGKYKSFAEPYTRDSMSDEAKEANIAVLDDLWGAYVTTVAQNRDIDPALLAPSLDSLNAQLEAVGGDMAKLALNTGLVDALMTDIEMRDRLMEEFGTEPDDEHAIKAIGLNGYLAHVRPMLDVQGDNQIAVVVAKGTILNGDQPAGTIGGVSTSRLLREARQDEKVKAVVLRVDSGGGSAYASEQIRQEVLALQAAGKPVIASMGSVAASGGYWISANADRIFAQPTTITGSIGIIGLITTFEDSAAAVGVYADGVGTTEMAGLSVLRPLPDGFKRIVQQGLDKGYQDFIQLVSSARDLPLEQVDNIAQGRIWSGKAALDLGLVDEMGDLEAAITSAAALAQLEQYETRVIGPTLSPEQEMLQQIFGAAQAYLPQVETPAWQKVLNSLTAPLQAQLSLDDPNSRYLLCLECDALN</sequence>
<name>E1STP1_FERBD</name>
<comment type="similarity">
    <text evidence="2">Belongs to the peptidase S49 family.</text>
</comment>
<dbReference type="InterPro" id="IPR002142">
    <property type="entry name" value="Peptidase_S49"/>
</dbReference>
<evidence type="ECO:0000256" key="2">
    <source>
        <dbReference type="ARBA" id="ARBA00008683"/>
    </source>
</evidence>
<dbReference type="Gene3D" id="3.90.226.10">
    <property type="entry name" value="2-enoyl-CoA Hydratase, Chain A, domain 1"/>
    <property type="match status" value="2"/>
</dbReference>
<reference evidence="10 11" key="1">
    <citation type="journal article" date="2010" name="Stand. Genomic Sci.">
        <title>Complete genome sequence of Ferrimonas balearica type strain (PAT).</title>
        <authorList>
            <person name="Nolan M."/>
            <person name="Sikorski J."/>
            <person name="Davenport K."/>
            <person name="Lucas S."/>
            <person name="Glavina Del Rio T."/>
            <person name="Tice H."/>
            <person name="Cheng J."/>
            <person name="Goodwin L."/>
            <person name="Pitluck S."/>
            <person name="Liolios K."/>
            <person name="Ivanova N."/>
            <person name="Mavromatis K."/>
            <person name="Ovchinnikova G."/>
            <person name="Pati A."/>
            <person name="Chen A."/>
            <person name="Palaniappan K."/>
            <person name="Land M."/>
            <person name="Hauser L."/>
            <person name="Chang Y."/>
            <person name="Jeffries C."/>
            <person name="Tapia R."/>
            <person name="Brettin T."/>
            <person name="Detter J."/>
            <person name="Han C."/>
            <person name="Yasawong M."/>
            <person name="Rohde M."/>
            <person name="Tindall B."/>
            <person name="Goker M."/>
            <person name="Woyke T."/>
            <person name="Bristow J."/>
            <person name="Eisen J."/>
            <person name="Markowitz V."/>
            <person name="Hugenholtz P."/>
            <person name="Kyrpides N."/>
            <person name="Klenk H."/>
            <person name="Lapidus A."/>
        </authorList>
    </citation>
    <scope>NUCLEOTIDE SEQUENCE [LARGE SCALE GENOMIC DNA]</scope>
    <source>
        <strain evidence="11">DSM 9799 / CCM 4581 / KCTC 23876 / PAT</strain>
    </source>
</reference>
<evidence type="ECO:0000256" key="3">
    <source>
        <dbReference type="ARBA" id="ARBA00022670"/>
    </source>
</evidence>
<dbReference type="AlphaFoldDB" id="E1STP1"/>
<evidence type="ECO:0000256" key="4">
    <source>
        <dbReference type="ARBA" id="ARBA00022801"/>
    </source>
</evidence>
<dbReference type="Gene3D" id="6.20.330.10">
    <property type="match status" value="1"/>
</dbReference>
<protein>
    <submittedName>
        <fullName evidence="10">Signal peptide peptidase SppA, 67K type</fullName>
    </submittedName>
</protein>
<dbReference type="KEGG" id="fbl:Fbal_1951"/>
<dbReference type="PANTHER" id="PTHR33209:SF1">
    <property type="entry name" value="PEPTIDASE S49 DOMAIN-CONTAINING PROTEIN"/>
    <property type="match status" value="1"/>
</dbReference>
<dbReference type="InterPro" id="IPR047272">
    <property type="entry name" value="S49_SppA_C"/>
</dbReference>
<dbReference type="Proteomes" id="UP000006683">
    <property type="component" value="Chromosome"/>
</dbReference>
<dbReference type="GO" id="GO:0016020">
    <property type="term" value="C:membrane"/>
    <property type="evidence" value="ECO:0007669"/>
    <property type="project" value="UniProtKB-SubCell"/>
</dbReference>
<comment type="subcellular location">
    <subcellularLocation>
        <location evidence="1">Membrane</location>
    </subcellularLocation>
</comment>
<keyword evidence="5" id="KW-0720">Serine protease</keyword>
<keyword evidence="8" id="KW-0812">Transmembrane</keyword>
<dbReference type="InterPro" id="IPR047217">
    <property type="entry name" value="S49_SppA_67K_type_N"/>
</dbReference>
<dbReference type="Pfam" id="PF01343">
    <property type="entry name" value="Peptidase_S49"/>
    <property type="match status" value="2"/>
</dbReference>
<dbReference type="STRING" id="550540.Fbal_1951"/>
<evidence type="ECO:0000256" key="1">
    <source>
        <dbReference type="ARBA" id="ARBA00004370"/>
    </source>
</evidence>
<proteinExistence type="inferred from homology"/>
<feature type="domain" description="Peptidase S49" evidence="9">
    <location>
        <begin position="133"/>
        <end position="281"/>
    </location>
</feature>
<keyword evidence="8" id="KW-1133">Transmembrane helix</keyword>
<dbReference type="GO" id="GO:0006465">
    <property type="term" value="P:signal peptide processing"/>
    <property type="evidence" value="ECO:0007669"/>
    <property type="project" value="InterPro"/>
</dbReference>
<keyword evidence="3" id="KW-0645">Protease</keyword>
<evidence type="ECO:0000256" key="6">
    <source>
        <dbReference type="ARBA" id="ARBA00023136"/>
    </source>
</evidence>
<keyword evidence="11" id="KW-1185">Reference proteome</keyword>
<dbReference type="InterPro" id="IPR029045">
    <property type="entry name" value="ClpP/crotonase-like_dom_sf"/>
</dbReference>
<feature type="active site" description="Nucleophile" evidence="7">
    <location>
        <position position="406"/>
    </location>
</feature>